<sequence>MAWRDVLAWYGTYAAIDAPAAPAVRFAYANQLGVQGRGEKALTEYETMLRLRRKSLPERHPDTLTAAARVAEAYFYEGRYADAAELAEPVVRVWRQSRGPPRHPESGACAGVVVGRPGARGGGRAARGPGAGARVRRRMEALTGRP</sequence>
<evidence type="ECO:0000313" key="2">
    <source>
        <dbReference type="EMBL" id="TVT22953.1"/>
    </source>
</evidence>
<feature type="region of interest" description="Disordered" evidence="1">
    <location>
        <begin position="115"/>
        <end position="146"/>
    </location>
</feature>
<dbReference type="EMBL" id="VJZA01000014">
    <property type="protein sequence ID" value="TVT22953.1"/>
    <property type="molecule type" value="Genomic_DNA"/>
</dbReference>
<name>A0A558AFE7_9PSEU</name>
<dbReference type="Gene3D" id="1.25.40.10">
    <property type="entry name" value="Tetratricopeptide repeat domain"/>
    <property type="match status" value="1"/>
</dbReference>
<dbReference type="AlphaFoldDB" id="A0A558AFE7"/>
<feature type="compositionally biased region" description="Gly residues" evidence="1">
    <location>
        <begin position="118"/>
        <end position="131"/>
    </location>
</feature>
<evidence type="ECO:0000256" key="1">
    <source>
        <dbReference type="SAM" id="MobiDB-lite"/>
    </source>
</evidence>
<dbReference type="Pfam" id="PF13424">
    <property type="entry name" value="TPR_12"/>
    <property type="match status" value="1"/>
</dbReference>
<dbReference type="SUPFAM" id="SSF48452">
    <property type="entry name" value="TPR-like"/>
    <property type="match status" value="1"/>
</dbReference>
<reference evidence="2 3" key="1">
    <citation type="submission" date="2019-07" db="EMBL/GenBank/DDBJ databases">
        <title>New species of Amycolatopsis and Streptomyces.</title>
        <authorList>
            <person name="Duangmal K."/>
            <person name="Teo W.F.A."/>
            <person name="Lipun K."/>
        </authorList>
    </citation>
    <scope>NUCLEOTIDE SEQUENCE [LARGE SCALE GENOMIC DNA]</scope>
    <source>
        <strain evidence="2 3">JCM 30562</strain>
    </source>
</reference>
<dbReference type="OrthoDB" id="127785at2"/>
<gene>
    <name evidence="2" type="ORF">FNH06_11440</name>
</gene>
<organism evidence="2 3">
    <name type="scientific">Amycolatopsis acidiphila</name>
    <dbReference type="NCBI Taxonomy" id="715473"/>
    <lineage>
        <taxon>Bacteria</taxon>
        <taxon>Bacillati</taxon>
        <taxon>Actinomycetota</taxon>
        <taxon>Actinomycetes</taxon>
        <taxon>Pseudonocardiales</taxon>
        <taxon>Pseudonocardiaceae</taxon>
        <taxon>Amycolatopsis</taxon>
    </lineage>
</organism>
<accession>A0A558AFE7</accession>
<protein>
    <submittedName>
        <fullName evidence="2">Tetratricopeptide repeat protein</fullName>
    </submittedName>
</protein>
<keyword evidence="3" id="KW-1185">Reference proteome</keyword>
<dbReference type="InterPro" id="IPR011990">
    <property type="entry name" value="TPR-like_helical_dom_sf"/>
</dbReference>
<dbReference type="Proteomes" id="UP000318578">
    <property type="component" value="Unassembled WGS sequence"/>
</dbReference>
<comment type="caution">
    <text evidence="2">The sequence shown here is derived from an EMBL/GenBank/DDBJ whole genome shotgun (WGS) entry which is preliminary data.</text>
</comment>
<proteinExistence type="predicted"/>
<evidence type="ECO:0000313" key="3">
    <source>
        <dbReference type="Proteomes" id="UP000318578"/>
    </source>
</evidence>